<organism evidence="2 3">
    <name type="scientific">Austropuccinia psidii MF-1</name>
    <dbReference type="NCBI Taxonomy" id="1389203"/>
    <lineage>
        <taxon>Eukaryota</taxon>
        <taxon>Fungi</taxon>
        <taxon>Dikarya</taxon>
        <taxon>Basidiomycota</taxon>
        <taxon>Pucciniomycotina</taxon>
        <taxon>Pucciniomycetes</taxon>
        <taxon>Pucciniales</taxon>
        <taxon>Sphaerophragmiaceae</taxon>
        <taxon>Austropuccinia</taxon>
    </lineage>
</organism>
<dbReference type="EMBL" id="AVOT02082242">
    <property type="protein sequence ID" value="MBW0568236.1"/>
    <property type="molecule type" value="Genomic_DNA"/>
</dbReference>
<dbReference type="AlphaFoldDB" id="A0A9Q3PPK7"/>
<evidence type="ECO:0000313" key="3">
    <source>
        <dbReference type="Proteomes" id="UP000765509"/>
    </source>
</evidence>
<name>A0A9Q3PPK7_9BASI</name>
<feature type="compositionally biased region" description="Basic and acidic residues" evidence="1">
    <location>
        <begin position="70"/>
        <end position="81"/>
    </location>
</feature>
<gene>
    <name evidence="2" type="ORF">O181_107951</name>
</gene>
<evidence type="ECO:0000256" key="1">
    <source>
        <dbReference type="SAM" id="MobiDB-lite"/>
    </source>
</evidence>
<keyword evidence="3" id="KW-1185">Reference proteome</keyword>
<reference evidence="2" key="1">
    <citation type="submission" date="2021-03" db="EMBL/GenBank/DDBJ databases">
        <title>Draft genome sequence of rust myrtle Austropuccinia psidii MF-1, a brazilian biotype.</title>
        <authorList>
            <person name="Quecine M.C."/>
            <person name="Pachon D.M.R."/>
            <person name="Bonatelli M.L."/>
            <person name="Correr F.H."/>
            <person name="Franceschini L.M."/>
            <person name="Leite T.F."/>
            <person name="Margarido G.R.A."/>
            <person name="Almeida C.A."/>
            <person name="Ferrarezi J.A."/>
            <person name="Labate C.A."/>
        </authorList>
    </citation>
    <scope>NUCLEOTIDE SEQUENCE</scope>
    <source>
        <strain evidence="2">MF-1</strain>
    </source>
</reference>
<proteinExistence type="predicted"/>
<accession>A0A9Q3PPK7</accession>
<dbReference type="Proteomes" id="UP000765509">
    <property type="component" value="Unassembled WGS sequence"/>
</dbReference>
<protein>
    <submittedName>
        <fullName evidence="2">Uncharacterized protein</fullName>
    </submittedName>
</protein>
<comment type="caution">
    <text evidence="2">The sequence shown here is derived from an EMBL/GenBank/DDBJ whole genome shotgun (WGS) entry which is preliminary data.</text>
</comment>
<evidence type="ECO:0000313" key="2">
    <source>
        <dbReference type="EMBL" id="MBW0568236.1"/>
    </source>
</evidence>
<feature type="region of interest" description="Disordered" evidence="1">
    <location>
        <begin position="36"/>
        <end position="86"/>
    </location>
</feature>
<sequence length="109" mass="12358">MALKRLIIAAGSVCVEQYQAISRRESPDWRARRNAGMHLARRSRPLEVIPGQIDSLSPKELIPSTSTHRPPADRHPTEPHRPSRIKHLIRNPRLLIPQLPELIGFISPS</sequence>